<proteinExistence type="predicted"/>
<dbReference type="OrthoDB" id="8757684at2"/>
<accession>A0A1I7L5U9</accession>
<dbReference type="Proteomes" id="UP000199391">
    <property type="component" value="Unassembled WGS sequence"/>
</dbReference>
<dbReference type="STRING" id="1035707.SAMN05216552_102395"/>
<evidence type="ECO:0000313" key="1">
    <source>
        <dbReference type="EMBL" id="SFV05087.1"/>
    </source>
</evidence>
<name>A0A1I7L5U9_9BURK</name>
<dbReference type="EMBL" id="FPBO01000023">
    <property type="protein sequence ID" value="SFV05087.1"/>
    <property type="molecule type" value="Genomic_DNA"/>
</dbReference>
<dbReference type="AlphaFoldDB" id="A0A1I7L5U9"/>
<gene>
    <name evidence="1" type="ORF">SAMN05216552_102395</name>
</gene>
<sequence length="153" mass="16257">MTKRPQRQAGFAYIAAVLILVALSTLAITVTRLSTTQQTTAAQDALQGFALQTARAGTEWGLYQALKNSSCVASQTLDYRSVNGFSVTVTCTRLPFNEGELAMNTPNAKSLYTISAIACNAAVCPNNALVGNTDYVERRRVATACTTALLAPC</sequence>
<dbReference type="RefSeq" id="WP_093557745.1">
    <property type="nucleotide sequence ID" value="NZ_FPBO01000023.1"/>
</dbReference>
<evidence type="ECO:0000313" key="2">
    <source>
        <dbReference type="Proteomes" id="UP000199391"/>
    </source>
</evidence>
<reference evidence="2" key="1">
    <citation type="submission" date="2016-10" db="EMBL/GenBank/DDBJ databases">
        <authorList>
            <person name="Varghese N."/>
            <person name="Submissions S."/>
        </authorList>
    </citation>
    <scope>NUCLEOTIDE SEQUENCE [LARGE SCALE GENOMIC DNA]</scope>
    <source>
        <strain evidence="2">CGMCC 1.11014</strain>
    </source>
</reference>
<protein>
    <submittedName>
        <fullName evidence="1">MSHA biogenesis protein MshP</fullName>
    </submittedName>
</protein>
<organism evidence="1 2">
    <name type="scientific">Pseudoduganella namucuonensis</name>
    <dbReference type="NCBI Taxonomy" id="1035707"/>
    <lineage>
        <taxon>Bacteria</taxon>
        <taxon>Pseudomonadati</taxon>
        <taxon>Pseudomonadota</taxon>
        <taxon>Betaproteobacteria</taxon>
        <taxon>Burkholderiales</taxon>
        <taxon>Oxalobacteraceae</taxon>
        <taxon>Telluria group</taxon>
        <taxon>Pseudoduganella</taxon>
    </lineage>
</organism>
<keyword evidence="2" id="KW-1185">Reference proteome</keyword>